<dbReference type="GO" id="GO:0016787">
    <property type="term" value="F:hydrolase activity"/>
    <property type="evidence" value="ECO:0007669"/>
    <property type="project" value="UniProtKB-KW"/>
</dbReference>
<gene>
    <name evidence="3" type="ORF">ACFOGP_19185</name>
</gene>
<organism evidence="3 4">
    <name type="scientific">Psychromarinibacter halotolerans</name>
    <dbReference type="NCBI Taxonomy" id="1775175"/>
    <lineage>
        <taxon>Bacteria</taxon>
        <taxon>Pseudomonadati</taxon>
        <taxon>Pseudomonadota</taxon>
        <taxon>Alphaproteobacteria</taxon>
        <taxon>Rhodobacterales</taxon>
        <taxon>Paracoccaceae</taxon>
        <taxon>Psychromarinibacter</taxon>
    </lineage>
</organism>
<sequence>MGWFLSYKAAVDPSHCDALGHMNVSRYFAACSDAGFALQGEFGLTARDMREGRRMSFAVVHADSDFRSEVHAGETIFMESGIAAIGGKSMTFRHRLFRADGRQICFETRFRCALMNLVTRKSEPVPDDIRAAAQAVFVGDD</sequence>
<dbReference type="InterPro" id="IPR029069">
    <property type="entry name" value="HotDog_dom_sf"/>
</dbReference>
<evidence type="ECO:0000313" key="3">
    <source>
        <dbReference type="EMBL" id="MFC3144854.1"/>
    </source>
</evidence>
<dbReference type="SUPFAM" id="SSF54637">
    <property type="entry name" value="Thioesterase/thiol ester dehydrase-isomerase"/>
    <property type="match status" value="1"/>
</dbReference>
<comment type="caution">
    <text evidence="3">The sequence shown here is derived from an EMBL/GenBank/DDBJ whole genome shotgun (WGS) entry which is preliminary data.</text>
</comment>
<dbReference type="RefSeq" id="WP_275634421.1">
    <property type="nucleotide sequence ID" value="NZ_JARGYD010000009.1"/>
</dbReference>
<accession>A0ABV7GT92</accession>
<evidence type="ECO:0000313" key="4">
    <source>
        <dbReference type="Proteomes" id="UP001595632"/>
    </source>
</evidence>
<dbReference type="EMBL" id="JBHRTB010000010">
    <property type="protein sequence ID" value="MFC3144854.1"/>
    <property type="molecule type" value="Genomic_DNA"/>
</dbReference>
<protein>
    <submittedName>
        <fullName evidence="3">Acyl-CoA thioesterase</fullName>
        <ecNumber evidence="3">3.1.2.-</ecNumber>
    </submittedName>
</protein>
<dbReference type="InterPro" id="IPR050563">
    <property type="entry name" value="4-hydroxybenzoyl-CoA_TE"/>
</dbReference>
<dbReference type="Gene3D" id="3.10.129.10">
    <property type="entry name" value="Hotdog Thioesterase"/>
    <property type="match status" value="1"/>
</dbReference>
<dbReference type="Pfam" id="PF13279">
    <property type="entry name" value="4HBT_2"/>
    <property type="match status" value="1"/>
</dbReference>
<name>A0ABV7GT92_9RHOB</name>
<keyword evidence="2 3" id="KW-0378">Hydrolase</keyword>
<evidence type="ECO:0000256" key="1">
    <source>
        <dbReference type="ARBA" id="ARBA00005953"/>
    </source>
</evidence>
<proteinExistence type="inferred from homology"/>
<keyword evidence="4" id="KW-1185">Reference proteome</keyword>
<dbReference type="Proteomes" id="UP001595632">
    <property type="component" value="Unassembled WGS sequence"/>
</dbReference>
<dbReference type="EC" id="3.1.2.-" evidence="3"/>
<reference evidence="4" key="1">
    <citation type="journal article" date="2019" name="Int. J. Syst. Evol. Microbiol.">
        <title>The Global Catalogue of Microorganisms (GCM) 10K type strain sequencing project: providing services to taxonomists for standard genome sequencing and annotation.</title>
        <authorList>
            <consortium name="The Broad Institute Genomics Platform"/>
            <consortium name="The Broad Institute Genome Sequencing Center for Infectious Disease"/>
            <person name="Wu L."/>
            <person name="Ma J."/>
        </authorList>
    </citation>
    <scope>NUCLEOTIDE SEQUENCE [LARGE SCALE GENOMIC DNA]</scope>
    <source>
        <strain evidence="4">KCTC 52366</strain>
    </source>
</reference>
<comment type="similarity">
    <text evidence="1">Belongs to the 4-hydroxybenzoyl-CoA thioesterase family.</text>
</comment>
<dbReference type="PANTHER" id="PTHR31793">
    <property type="entry name" value="4-HYDROXYBENZOYL-COA THIOESTERASE FAMILY MEMBER"/>
    <property type="match status" value="1"/>
</dbReference>
<dbReference type="CDD" id="cd00586">
    <property type="entry name" value="4HBT"/>
    <property type="match status" value="1"/>
</dbReference>
<dbReference type="PANTHER" id="PTHR31793:SF27">
    <property type="entry name" value="NOVEL THIOESTERASE SUPERFAMILY DOMAIN AND SAPOSIN A-TYPE DOMAIN CONTAINING PROTEIN (0610012H03RIK)"/>
    <property type="match status" value="1"/>
</dbReference>
<evidence type="ECO:0000256" key="2">
    <source>
        <dbReference type="ARBA" id="ARBA00022801"/>
    </source>
</evidence>